<gene>
    <name evidence="2" type="ORF">ACFOUY_02220</name>
</gene>
<dbReference type="PROSITE" id="PS51257">
    <property type="entry name" value="PROKAR_LIPOPROTEIN"/>
    <property type="match status" value="1"/>
</dbReference>
<organism evidence="2 3">
    <name type="scientific">Pedobacter jamesrossensis</name>
    <dbReference type="NCBI Taxonomy" id="1908238"/>
    <lineage>
        <taxon>Bacteria</taxon>
        <taxon>Pseudomonadati</taxon>
        <taxon>Bacteroidota</taxon>
        <taxon>Sphingobacteriia</taxon>
        <taxon>Sphingobacteriales</taxon>
        <taxon>Sphingobacteriaceae</taxon>
        <taxon>Pedobacter</taxon>
    </lineage>
</organism>
<keyword evidence="3" id="KW-1185">Reference proteome</keyword>
<keyword evidence="1" id="KW-0732">Signal</keyword>
<dbReference type="EMBL" id="JBHSBY010000014">
    <property type="protein sequence ID" value="MFC4195511.1"/>
    <property type="molecule type" value="Genomic_DNA"/>
</dbReference>
<evidence type="ECO:0000313" key="3">
    <source>
        <dbReference type="Proteomes" id="UP001595792"/>
    </source>
</evidence>
<reference evidence="3" key="1">
    <citation type="journal article" date="2019" name="Int. J. Syst. Evol. Microbiol.">
        <title>The Global Catalogue of Microorganisms (GCM) 10K type strain sequencing project: providing services to taxonomists for standard genome sequencing and annotation.</title>
        <authorList>
            <consortium name="The Broad Institute Genomics Platform"/>
            <consortium name="The Broad Institute Genome Sequencing Center for Infectious Disease"/>
            <person name="Wu L."/>
            <person name="Ma J."/>
        </authorList>
    </citation>
    <scope>NUCLEOTIDE SEQUENCE [LARGE SCALE GENOMIC DNA]</scope>
    <source>
        <strain evidence="3">CCM 8689</strain>
    </source>
</reference>
<comment type="caution">
    <text evidence="2">The sequence shown here is derived from an EMBL/GenBank/DDBJ whole genome shotgun (WGS) entry which is preliminary data.</text>
</comment>
<evidence type="ECO:0000256" key="1">
    <source>
        <dbReference type="SAM" id="SignalP"/>
    </source>
</evidence>
<evidence type="ECO:0000313" key="2">
    <source>
        <dbReference type="EMBL" id="MFC4195511.1"/>
    </source>
</evidence>
<name>A0ABV8NH49_9SPHI</name>
<feature type="chain" id="PRO_5046556286" description="DUF4377 domain-containing protein" evidence="1">
    <location>
        <begin position="22"/>
        <end position="107"/>
    </location>
</feature>
<proteinExistence type="predicted"/>
<protein>
    <recommendedName>
        <fullName evidence="4">DUF4377 domain-containing protein</fullName>
    </recommendedName>
</protein>
<dbReference type="RefSeq" id="WP_378958814.1">
    <property type="nucleotide sequence ID" value="NZ_JBHRXC010000016.1"/>
</dbReference>
<evidence type="ECO:0008006" key="4">
    <source>
        <dbReference type="Google" id="ProtNLM"/>
    </source>
</evidence>
<dbReference type="Proteomes" id="UP001595792">
    <property type="component" value="Unassembled WGS sequence"/>
</dbReference>
<sequence length="107" mass="12073">MRKLKLLTAVLSLLFILSCKKRQNTPEIITSKASVIQDCVATYLKLEAGQTYRVCNLTKAETFKTGEQVSVVYYLINVCNGGFREISCYKTPIKEDGVVYITEIKVQ</sequence>
<accession>A0ABV8NH49</accession>
<feature type="signal peptide" evidence="1">
    <location>
        <begin position="1"/>
        <end position="21"/>
    </location>
</feature>